<evidence type="ECO:0000313" key="3">
    <source>
        <dbReference type="Proteomes" id="UP000192596"/>
    </source>
</evidence>
<comment type="caution">
    <text evidence="2">The sequence shown here is derived from an EMBL/GenBank/DDBJ whole genome shotgun (WGS) entry which is preliminary data.</text>
</comment>
<dbReference type="OrthoDB" id="3647614at2759"/>
<dbReference type="EMBL" id="NAJO01000002">
    <property type="protein sequence ID" value="OQO13876.1"/>
    <property type="molecule type" value="Genomic_DNA"/>
</dbReference>
<reference evidence="3" key="1">
    <citation type="submission" date="2017-03" db="EMBL/GenBank/DDBJ databases">
        <title>Genomes of endolithic fungi from Antarctica.</title>
        <authorList>
            <person name="Coleine C."/>
            <person name="Masonjones S."/>
            <person name="Stajich J.E."/>
        </authorList>
    </citation>
    <scope>NUCLEOTIDE SEQUENCE [LARGE SCALE GENOMIC DNA]</scope>
    <source>
        <strain evidence="3">CCFEE 5527</strain>
    </source>
</reference>
<dbReference type="AlphaFoldDB" id="A0A1V8TR48"/>
<sequence length="135" mass="14007">MHTIILSLLALAMAFLTSAAPCPQTTGSAPTTPLTTTINYYQGTATDSSCASQLVASGNLTENWCMTFRTYAATITHLEDRDCTFVLYKGNAACGAEGGEVEHVGLPAGNDATCVVSDVLDGGMNQKASGMWSCG</sequence>
<organism evidence="2 3">
    <name type="scientific">Cryoendolithus antarcticus</name>
    <dbReference type="NCBI Taxonomy" id="1507870"/>
    <lineage>
        <taxon>Eukaryota</taxon>
        <taxon>Fungi</taxon>
        <taxon>Dikarya</taxon>
        <taxon>Ascomycota</taxon>
        <taxon>Pezizomycotina</taxon>
        <taxon>Dothideomycetes</taxon>
        <taxon>Dothideomycetidae</taxon>
        <taxon>Cladosporiales</taxon>
        <taxon>Cladosporiaceae</taxon>
        <taxon>Cryoendolithus</taxon>
    </lineage>
</organism>
<evidence type="ECO:0000256" key="1">
    <source>
        <dbReference type="SAM" id="SignalP"/>
    </source>
</evidence>
<keyword evidence="1" id="KW-0732">Signal</keyword>
<feature type="signal peptide" evidence="1">
    <location>
        <begin position="1"/>
        <end position="19"/>
    </location>
</feature>
<proteinExistence type="predicted"/>
<evidence type="ECO:0008006" key="4">
    <source>
        <dbReference type="Google" id="ProtNLM"/>
    </source>
</evidence>
<feature type="chain" id="PRO_5013206852" description="Ecp2 effector protein domain-containing protein" evidence="1">
    <location>
        <begin position="20"/>
        <end position="135"/>
    </location>
</feature>
<evidence type="ECO:0000313" key="2">
    <source>
        <dbReference type="EMBL" id="OQO13876.1"/>
    </source>
</evidence>
<keyword evidence="3" id="KW-1185">Reference proteome</keyword>
<protein>
    <recommendedName>
        <fullName evidence="4">Ecp2 effector protein domain-containing protein</fullName>
    </recommendedName>
</protein>
<name>A0A1V8TR48_9PEZI</name>
<dbReference type="Proteomes" id="UP000192596">
    <property type="component" value="Unassembled WGS sequence"/>
</dbReference>
<dbReference type="InParanoid" id="A0A1V8TR48"/>
<gene>
    <name evidence="2" type="ORF">B0A48_00751</name>
</gene>
<accession>A0A1V8TR48</accession>